<dbReference type="InterPro" id="IPR002563">
    <property type="entry name" value="Flavin_Rdtase-like_dom"/>
</dbReference>
<dbReference type="Pfam" id="PF01613">
    <property type="entry name" value="Flavin_Reduct"/>
    <property type="match status" value="1"/>
</dbReference>
<evidence type="ECO:0000313" key="5">
    <source>
        <dbReference type="EMBL" id="QQA01996.1"/>
    </source>
</evidence>
<dbReference type="AlphaFoldDB" id="A0A7T3RF39"/>
<comment type="similarity">
    <text evidence="3">Belongs to the flavoredoxin family.</text>
</comment>
<dbReference type="GO" id="GO:0016646">
    <property type="term" value="F:oxidoreductase activity, acting on the CH-NH group of donors, NAD or NADP as acceptor"/>
    <property type="evidence" value="ECO:0007669"/>
    <property type="project" value="UniProtKB-ARBA"/>
</dbReference>
<evidence type="ECO:0000259" key="4">
    <source>
        <dbReference type="Pfam" id="PF01613"/>
    </source>
</evidence>
<evidence type="ECO:0000256" key="3">
    <source>
        <dbReference type="ARBA" id="ARBA00038054"/>
    </source>
</evidence>
<protein>
    <submittedName>
        <fullName evidence="5">Flavin reductase</fullName>
    </submittedName>
</protein>
<evidence type="ECO:0000256" key="1">
    <source>
        <dbReference type="ARBA" id="ARBA00001917"/>
    </source>
</evidence>
<organism evidence="5 6">
    <name type="scientific">Treponema peruense</name>
    <dbReference type="NCBI Taxonomy" id="2787628"/>
    <lineage>
        <taxon>Bacteria</taxon>
        <taxon>Pseudomonadati</taxon>
        <taxon>Spirochaetota</taxon>
        <taxon>Spirochaetia</taxon>
        <taxon>Spirochaetales</taxon>
        <taxon>Treponemataceae</taxon>
        <taxon>Treponema</taxon>
    </lineage>
</organism>
<evidence type="ECO:0000256" key="2">
    <source>
        <dbReference type="ARBA" id="ARBA00022630"/>
    </source>
</evidence>
<comment type="cofactor">
    <cofactor evidence="1">
        <name>FMN</name>
        <dbReference type="ChEBI" id="CHEBI:58210"/>
    </cofactor>
</comment>
<dbReference type="Proteomes" id="UP000595224">
    <property type="component" value="Chromosome"/>
</dbReference>
<dbReference type="KEGG" id="tper:IWA51_05220"/>
<accession>A0A7T3RF39</accession>
<keyword evidence="2" id="KW-0285">Flavoprotein</keyword>
<dbReference type="InterPro" id="IPR052174">
    <property type="entry name" value="Flavoredoxin"/>
</dbReference>
<keyword evidence="6" id="KW-1185">Reference proteome</keyword>
<dbReference type="SUPFAM" id="SSF50475">
    <property type="entry name" value="FMN-binding split barrel"/>
    <property type="match status" value="1"/>
</dbReference>
<dbReference type="Gene3D" id="2.30.110.10">
    <property type="entry name" value="Electron Transport, Fmn-binding Protein, Chain A"/>
    <property type="match status" value="1"/>
</dbReference>
<name>A0A7T3RF39_9SPIR</name>
<dbReference type="EMBL" id="CP064936">
    <property type="protein sequence ID" value="QQA01996.1"/>
    <property type="molecule type" value="Genomic_DNA"/>
</dbReference>
<dbReference type="PANTHER" id="PTHR43567">
    <property type="entry name" value="FLAVOREDOXIN-RELATED-RELATED"/>
    <property type="match status" value="1"/>
</dbReference>
<gene>
    <name evidence="5" type="ORF">IWA51_05220</name>
</gene>
<dbReference type="RefSeq" id="WP_177527494.1">
    <property type="nucleotide sequence ID" value="NZ_CBCSHE010000004.1"/>
</dbReference>
<dbReference type="GO" id="GO:0010181">
    <property type="term" value="F:FMN binding"/>
    <property type="evidence" value="ECO:0007669"/>
    <property type="project" value="InterPro"/>
</dbReference>
<dbReference type="InterPro" id="IPR012349">
    <property type="entry name" value="Split_barrel_FMN-bd"/>
</dbReference>
<dbReference type="PANTHER" id="PTHR43567:SF1">
    <property type="entry name" value="FLAVOREDOXIN"/>
    <property type="match status" value="1"/>
</dbReference>
<proteinExistence type="inferred from homology"/>
<evidence type="ECO:0000313" key="6">
    <source>
        <dbReference type="Proteomes" id="UP000595224"/>
    </source>
</evidence>
<sequence length="146" mass="16383">MFKEVDLKDAYKMISGTAVVASKGKFSYDITPYGWIMPMDYEPVTKVIFSSDPAHQCAHNVKETKEFAVCIPKSQDAHWIEKAGSVSDEHADKFKMFGIEGTKAKKTDLMIPENEIQGWIECRLIRVIKEGSVELFLGEAVAAYSL</sequence>
<feature type="domain" description="Flavin reductase like" evidence="4">
    <location>
        <begin position="12"/>
        <end position="143"/>
    </location>
</feature>
<reference evidence="5 6" key="1">
    <citation type="submission" date="2020-11" db="EMBL/GenBank/DDBJ databases">
        <title>Treponema Peruensis nv. sp., first commensal Treponema isolated from human feces.</title>
        <authorList>
            <person name="Belkhou C."/>
            <person name="Raes J."/>
        </authorList>
    </citation>
    <scope>NUCLEOTIDE SEQUENCE [LARGE SCALE GENOMIC DNA]</scope>
    <source>
        <strain evidence="5 6">RCC2812</strain>
    </source>
</reference>